<keyword evidence="3" id="KW-1003">Cell membrane</keyword>
<dbReference type="GO" id="GO:0005886">
    <property type="term" value="C:plasma membrane"/>
    <property type="evidence" value="ECO:0007669"/>
    <property type="project" value="UniProtKB-SubCell"/>
</dbReference>
<proteinExistence type="inferred from homology"/>
<dbReference type="GO" id="GO:0047355">
    <property type="term" value="F:CDP-glycerol glycerophosphotransferase activity"/>
    <property type="evidence" value="ECO:0007669"/>
    <property type="project" value="InterPro"/>
</dbReference>
<dbReference type="PANTHER" id="PTHR37316">
    <property type="entry name" value="TEICHOIC ACID GLYCEROL-PHOSPHATE PRIMASE"/>
    <property type="match status" value="1"/>
</dbReference>
<name>A0A443IJY1_9BACI</name>
<keyword evidence="6" id="KW-0472">Membrane</keyword>
<keyword evidence="8" id="KW-1185">Reference proteome</keyword>
<evidence type="ECO:0000313" key="8">
    <source>
        <dbReference type="Proteomes" id="UP000273811"/>
    </source>
</evidence>
<comment type="similarity">
    <text evidence="2">Belongs to the CDP-glycerol glycerophosphotransferase family.</text>
</comment>
<dbReference type="AlphaFoldDB" id="A0A443IJY1"/>
<dbReference type="SUPFAM" id="SSF53756">
    <property type="entry name" value="UDP-Glycosyltransferase/glycogen phosphorylase"/>
    <property type="match status" value="1"/>
</dbReference>
<keyword evidence="4" id="KW-0808">Transferase</keyword>
<evidence type="ECO:0000256" key="2">
    <source>
        <dbReference type="ARBA" id="ARBA00010488"/>
    </source>
</evidence>
<gene>
    <name evidence="7" type="ORF">D4N35_016405</name>
</gene>
<evidence type="ECO:0000256" key="5">
    <source>
        <dbReference type="ARBA" id="ARBA00022944"/>
    </source>
</evidence>
<protein>
    <submittedName>
        <fullName evidence="7">CDP-glycerol glycerophosphotransferase family protein</fullName>
    </submittedName>
</protein>
<dbReference type="InterPro" id="IPR007554">
    <property type="entry name" value="Glycerophosphate_synth"/>
</dbReference>
<evidence type="ECO:0000256" key="1">
    <source>
        <dbReference type="ARBA" id="ARBA00004202"/>
    </source>
</evidence>
<dbReference type="Gene3D" id="3.40.50.12580">
    <property type="match status" value="1"/>
</dbReference>
<evidence type="ECO:0000313" key="7">
    <source>
        <dbReference type="EMBL" id="RWR04796.1"/>
    </source>
</evidence>
<evidence type="ECO:0000256" key="4">
    <source>
        <dbReference type="ARBA" id="ARBA00022679"/>
    </source>
</evidence>
<dbReference type="Pfam" id="PF04464">
    <property type="entry name" value="Glyphos_transf"/>
    <property type="match status" value="1"/>
</dbReference>
<comment type="caution">
    <text evidence="7">The sequence shown here is derived from an EMBL/GenBank/DDBJ whole genome shotgun (WGS) entry which is preliminary data.</text>
</comment>
<dbReference type="Gene3D" id="3.40.50.11820">
    <property type="match status" value="1"/>
</dbReference>
<dbReference type="GO" id="GO:0019350">
    <property type="term" value="P:teichoic acid biosynthetic process"/>
    <property type="evidence" value="ECO:0007669"/>
    <property type="project" value="UniProtKB-KW"/>
</dbReference>
<evidence type="ECO:0000256" key="3">
    <source>
        <dbReference type="ARBA" id="ARBA00022475"/>
    </source>
</evidence>
<evidence type="ECO:0000256" key="6">
    <source>
        <dbReference type="ARBA" id="ARBA00023136"/>
    </source>
</evidence>
<organism evidence="7 8">
    <name type="scientific">Siminovitchia fortis</name>
    <dbReference type="NCBI Taxonomy" id="254758"/>
    <lineage>
        <taxon>Bacteria</taxon>
        <taxon>Bacillati</taxon>
        <taxon>Bacillota</taxon>
        <taxon>Bacilli</taxon>
        <taxon>Bacillales</taxon>
        <taxon>Bacillaceae</taxon>
        <taxon>Siminovitchia</taxon>
    </lineage>
</organism>
<dbReference type="InterPro" id="IPR043148">
    <property type="entry name" value="TagF_C"/>
</dbReference>
<dbReference type="PANTHER" id="PTHR37316:SF3">
    <property type="entry name" value="TEICHOIC ACID GLYCEROL-PHOSPHATE TRANSFERASE"/>
    <property type="match status" value="1"/>
</dbReference>
<dbReference type="Proteomes" id="UP000273811">
    <property type="component" value="Unassembled WGS sequence"/>
</dbReference>
<comment type="subcellular location">
    <subcellularLocation>
        <location evidence="1">Cell membrane</location>
        <topology evidence="1">Peripheral membrane protein</topology>
    </subcellularLocation>
</comment>
<accession>A0A443IJY1</accession>
<dbReference type="EMBL" id="QYTU02000053">
    <property type="protein sequence ID" value="RWR04796.1"/>
    <property type="molecule type" value="Genomic_DNA"/>
</dbReference>
<dbReference type="InterPro" id="IPR043149">
    <property type="entry name" value="TagF_N"/>
</dbReference>
<dbReference type="OrthoDB" id="9811865at2"/>
<dbReference type="InterPro" id="IPR051612">
    <property type="entry name" value="Teichoic_Acid_Biosynth"/>
</dbReference>
<sequence length="407" mass="48903">MMFMKRLLHRINQRLIRLRRGVFVQKTYRLAFLILGKLPRKKNVIMFESFHGKQYSDSPRAIYEYMKENKLPYDMYWMADRRHLSTFEKLPDVQYVKRLSLKWIFLMARAKYWVTNARLPLWLPKPKETVYVQTWHGTPLKRLGVDIEEVHMPGTDTQKYKNNFLFEASKWDYLVSPNAYATEIFKRAFGFDKKVIESGYPRNDFLINHNNPEKVAELKKTCGLPADKKVVLYAPTWRDNQFYAKGKYKFNLKMDLEQMKEEIGDQYVIVLRMHYLVAENLDLTGFEDFVFDFSNHEDIRELYLIADLLITDYSSVFFDYANLKRPMIFFVYDIEEYRDNLRGFYFDFEKKAPGPLVKTTDEIIREIKDIDENGFTLTNNIEEFYNKFCYLEDGHASERVIREVFEK</sequence>
<keyword evidence="5" id="KW-0777">Teichoic acid biosynthesis</keyword>
<reference evidence="7" key="1">
    <citation type="submission" date="2018-12" db="EMBL/GenBank/DDBJ databases">
        <authorList>
            <person name="Sun L."/>
            <person name="Chen Z."/>
        </authorList>
    </citation>
    <scope>NUCLEOTIDE SEQUENCE [LARGE SCALE GENOMIC DNA]</scope>
    <source>
        <strain evidence="7">DSM 16012</strain>
    </source>
</reference>